<gene>
    <name evidence="2" type="ORF">CRG98_002874</name>
</gene>
<evidence type="ECO:0000313" key="2">
    <source>
        <dbReference type="EMBL" id="PKI76743.1"/>
    </source>
</evidence>
<sequence>MDEENVHEVPRGLTLDQAQFCRFQQRQDELSARLDKLTQVVERMALARAALPRAHRVPRRNVQVEDKVNREDELPDEEEQPVPRREKGDVDNNVKLKIPQFKGTSSPEEYLEWVQRVDKEFKLLTVGCDLRESQKTTIARFLRGLNTGIADMIEWLPFVSLEDVIKLVVKVRQRKHGQLTTPRVFNLKPVIAGSTPQGSASRWNEPRKEVEDSLKSQS</sequence>
<evidence type="ECO:0000256" key="1">
    <source>
        <dbReference type="SAM" id="MobiDB-lite"/>
    </source>
</evidence>
<feature type="region of interest" description="Disordered" evidence="1">
    <location>
        <begin position="61"/>
        <end position="88"/>
    </location>
</feature>
<dbReference type="AlphaFoldDB" id="A0A2I0L7Y4"/>
<feature type="compositionally biased region" description="Basic and acidic residues" evidence="1">
    <location>
        <begin position="204"/>
        <end position="218"/>
    </location>
</feature>
<keyword evidence="3" id="KW-1185">Reference proteome</keyword>
<evidence type="ECO:0000313" key="3">
    <source>
        <dbReference type="Proteomes" id="UP000233551"/>
    </source>
</evidence>
<evidence type="ECO:0008006" key="4">
    <source>
        <dbReference type="Google" id="ProtNLM"/>
    </source>
</evidence>
<name>A0A2I0L7Y4_PUNGR</name>
<organism evidence="2 3">
    <name type="scientific">Punica granatum</name>
    <name type="common">Pomegranate</name>
    <dbReference type="NCBI Taxonomy" id="22663"/>
    <lineage>
        <taxon>Eukaryota</taxon>
        <taxon>Viridiplantae</taxon>
        <taxon>Streptophyta</taxon>
        <taxon>Embryophyta</taxon>
        <taxon>Tracheophyta</taxon>
        <taxon>Spermatophyta</taxon>
        <taxon>Magnoliopsida</taxon>
        <taxon>eudicotyledons</taxon>
        <taxon>Gunneridae</taxon>
        <taxon>Pentapetalae</taxon>
        <taxon>rosids</taxon>
        <taxon>malvids</taxon>
        <taxon>Myrtales</taxon>
        <taxon>Lythraceae</taxon>
        <taxon>Punica</taxon>
    </lineage>
</organism>
<dbReference type="EMBL" id="PGOL01000109">
    <property type="protein sequence ID" value="PKI76743.1"/>
    <property type="molecule type" value="Genomic_DNA"/>
</dbReference>
<feature type="compositionally biased region" description="Basic and acidic residues" evidence="1">
    <location>
        <begin position="62"/>
        <end position="72"/>
    </location>
</feature>
<protein>
    <recommendedName>
        <fullName evidence="4">Retrotransposon gag domain-containing protein</fullName>
    </recommendedName>
</protein>
<comment type="caution">
    <text evidence="2">The sequence shown here is derived from an EMBL/GenBank/DDBJ whole genome shotgun (WGS) entry which is preliminary data.</text>
</comment>
<dbReference type="Proteomes" id="UP000233551">
    <property type="component" value="Unassembled WGS sequence"/>
</dbReference>
<feature type="region of interest" description="Disordered" evidence="1">
    <location>
        <begin position="192"/>
        <end position="218"/>
    </location>
</feature>
<reference evidence="2 3" key="1">
    <citation type="submission" date="2017-11" db="EMBL/GenBank/DDBJ databases">
        <title>De-novo sequencing of pomegranate (Punica granatum L.) genome.</title>
        <authorList>
            <person name="Akparov Z."/>
            <person name="Amiraslanov A."/>
            <person name="Hajiyeva S."/>
            <person name="Abbasov M."/>
            <person name="Kaur K."/>
            <person name="Hamwieh A."/>
            <person name="Solovyev V."/>
            <person name="Salamov A."/>
            <person name="Braich B."/>
            <person name="Kosarev P."/>
            <person name="Mahmoud A."/>
            <person name="Hajiyev E."/>
            <person name="Babayeva S."/>
            <person name="Izzatullayeva V."/>
            <person name="Mammadov A."/>
            <person name="Mammadov A."/>
            <person name="Sharifova S."/>
            <person name="Ojaghi J."/>
            <person name="Eynullazada K."/>
            <person name="Bayramov B."/>
            <person name="Abdulazimova A."/>
            <person name="Shahmuradov I."/>
        </authorList>
    </citation>
    <scope>NUCLEOTIDE SEQUENCE [LARGE SCALE GENOMIC DNA]</scope>
    <source>
        <strain evidence="3">cv. AG2017</strain>
        <tissue evidence="2">Leaf</tissue>
    </source>
</reference>
<accession>A0A2I0L7Y4</accession>
<proteinExistence type="predicted"/>